<dbReference type="Pfam" id="PF13579">
    <property type="entry name" value="Glyco_trans_4_4"/>
    <property type="match status" value="1"/>
</dbReference>
<organism evidence="3 4">
    <name type="scientific">Thermanaerosceptrum fracticalcis</name>
    <dbReference type="NCBI Taxonomy" id="1712410"/>
    <lineage>
        <taxon>Bacteria</taxon>
        <taxon>Bacillati</taxon>
        <taxon>Bacillota</taxon>
        <taxon>Clostridia</taxon>
        <taxon>Eubacteriales</taxon>
        <taxon>Peptococcaceae</taxon>
        <taxon>Thermanaerosceptrum</taxon>
    </lineage>
</organism>
<dbReference type="InterPro" id="IPR028098">
    <property type="entry name" value="Glyco_trans_4-like_N"/>
</dbReference>
<dbReference type="PANTHER" id="PTHR45947:SF3">
    <property type="entry name" value="SULFOQUINOVOSYL TRANSFERASE SQD2"/>
    <property type="match status" value="1"/>
</dbReference>
<proteinExistence type="predicted"/>
<dbReference type="AlphaFoldDB" id="A0A7G6E4U2"/>
<protein>
    <submittedName>
        <fullName evidence="3">WcaI family glycosyltransferase</fullName>
    </submittedName>
</protein>
<dbReference type="PANTHER" id="PTHR45947">
    <property type="entry name" value="SULFOQUINOVOSYL TRANSFERASE SQD2"/>
    <property type="match status" value="1"/>
</dbReference>
<dbReference type="GO" id="GO:0016758">
    <property type="term" value="F:hexosyltransferase activity"/>
    <property type="evidence" value="ECO:0007669"/>
    <property type="project" value="TreeGrafter"/>
</dbReference>
<dbReference type="CDD" id="cd03794">
    <property type="entry name" value="GT4_WbuB-like"/>
    <property type="match status" value="1"/>
</dbReference>
<dbReference type="RefSeq" id="WP_034426288.1">
    <property type="nucleotide sequence ID" value="NZ_CP045798.1"/>
</dbReference>
<name>A0A7G6E4U2_THEFR</name>
<evidence type="ECO:0000259" key="1">
    <source>
        <dbReference type="Pfam" id="PF00534"/>
    </source>
</evidence>
<dbReference type="Proteomes" id="UP000515847">
    <property type="component" value="Chromosome"/>
</dbReference>
<keyword evidence="3" id="KW-0808">Transferase</keyword>
<keyword evidence="4" id="KW-1185">Reference proteome</keyword>
<feature type="domain" description="Glycosyl transferase family 1" evidence="1">
    <location>
        <begin position="215"/>
        <end position="386"/>
    </location>
</feature>
<evidence type="ECO:0000259" key="2">
    <source>
        <dbReference type="Pfam" id="PF13579"/>
    </source>
</evidence>
<dbReference type="InterPro" id="IPR050194">
    <property type="entry name" value="Glycosyltransferase_grp1"/>
</dbReference>
<dbReference type="OrthoDB" id="9811902at2"/>
<dbReference type="EMBL" id="CP045798">
    <property type="protein sequence ID" value="QNB47096.1"/>
    <property type="molecule type" value="Genomic_DNA"/>
</dbReference>
<accession>A0A7G6E4U2</accession>
<dbReference type="KEGG" id="tfr:BR63_12735"/>
<gene>
    <name evidence="3" type="ORF">BR63_12735</name>
</gene>
<dbReference type="Gene3D" id="3.40.50.2000">
    <property type="entry name" value="Glycogen Phosphorylase B"/>
    <property type="match status" value="2"/>
</dbReference>
<dbReference type="SUPFAM" id="SSF53756">
    <property type="entry name" value="UDP-Glycosyltransferase/glycogen phosphorylase"/>
    <property type="match status" value="1"/>
</dbReference>
<feature type="domain" description="Glycosyltransferase subfamily 4-like N-terminal" evidence="2">
    <location>
        <begin position="18"/>
        <end position="202"/>
    </location>
</feature>
<dbReference type="Pfam" id="PF00534">
    <property type="entry name" value="Glycos_transf_1"/>
    <property type="match status" value="1"/>
</dbReference>
<dbReference type="InterPro" id="IPR001296">
    <property type="entry name" value="Glyco_trans_1"/>
</dbReference>
<sequence>MKILVIGINYYPEITSTGLYTTQMCEWLVEKGHTVSVITGFPYYPKWKIYDRYDNKLYDIESVNGVNIYRSYVYVPDTVTSIKRIIHELSFEFSSMFNLLRQIRMSPDVVISISPPFLIGLHGYFVSVLLNIPFVYHIQDLQIDAAADLQMIKNNKVLNTLRYVERLILKKADLITTISMGMKEKIINKGIDEKKVTLFPNWADIRDVKPLEKNNEFRIVNEIDKDDFVVLYAGNIGEKQGLDYVVDAASLLINKNMIKFLIVGEGAKKEWLINRVKKLNLHNVQFLGIQPKEILPNMLSAADICLVPQQKDVTDIVMPSKLTNILASGTPALVSANESCEVSKVVQKYQCGIVIEPENPEVMAETIVNLYNNREKLSELGINGRKYAEEYLDIDKILGSFESKLKELKDGGKNG</sequence>
<dbReference type="NCBIfam" id="NF007640">
    <property type="entry name" value="PRK10307.1"/>
    <property type="match status" value="1"/>
</dbReference>
<evidence type="ECO:0000313" key="4">
    <source>
        <dbReference type="Proteomes" id="UP000515847"/>
    </source>
</evidence>
<reference evidence="3 4" key="1">
    <citation type="journal article" date="2019" name="Front. Microbiol.">
        <title>Thermoanaerosceptrum fracticalcis gen. nov. sp. nov., a Novel Fumarate-Fermenting Microorganism From a Deep Fractured Carbonate Aquifer of the US Great Basin.</title>
        <authorList>
            <person name="Hamilton-Brehm S.D."/>
            <person name="Stewart L.E."/>
            <person name="Zavarin M."/>
            <person name="Caldwell M."/>
            <person name="Lawson P.A."/>
            <person name="Onstott T.C."/>
            <person name="Grzymski J."/>
            <person name="Neveux I."/>
            <person name="Lollar B.S."/>
            <person name="Russell C.E."/>
            <person name="Moser D.P."/>
        </authorList>
    </citation>
    <scope>NUCLEOTIDE SEQUENCE [LARGE SCALE GENOMIC DNA]</scope>
    <source>
        <strain evidence="3 4">DRI-13</strain>
    </source>
</reference>
<evidence type="ECO:0000313" key="3">
    <source>
        <dbReference type="EMBL" id="QNB47096.1"/>
    </source>
</evidence>